<feature type="transmembrane region" description="Helical" evidence="1">
    <location>
        <begin position="84"/>
        <end position="103"/>
    </location>
</feature>
<protein>
    <submittedName>
        <fullName evidence="2">Uncharacterized protein</fullName>
    </submittedName>
</protein>
<sequence length="107" mass="11721">MKNPNILAILSSVAAVDSSFPGYTGLLHVLIAREINEGEILVAGTRIGIPYLLKTMYTSVSEFLRVTKIATVCKSANIYGKDKLISLLITFSLLICNIFGMIVRRES</sequence>
<evidence type="ECO:0000313" key="2">
    <source>
        <dbReference type="EMBL" id="KAK7832826.1"/>
    </source>
</evidence>
<name>A0AAW0K2V3_QUESU</name>
<evidence type="ECO:0000256" key="1">
    <source>
        <dbReference type="SAM" id="Phobius"/>
    </source>
</evidence>
<comment type="caution">
    <text evidence="2">The sequence shown here is derived from an EMBL/GenBank/DDBJ whole genome shotgun (WGS) entry which is preliminary data.</text>
</comment>
<proteinExistence type="predicted"/>
<accession>A0AAW0K2V3</accession>
<reference evidence="2 3" key="1">
    <citation type="journal article" date="2018" name="Sci. Data">
        <title>The draft genome sequence of cork oak.</title>
        <authorList>
            <person name="Ramos A.M."/>
            <person name="Usie A."/>
            <person name="Barbosa P."/>
            <person name="Barros P.M."/>
            <person name="Capote T."/>
            <person name="Chaves I."/>
            <person name="Simoes F."/>
            <person name="Abreu I."/>
            <person name="Carrasquinho I."/>
            <person name="Faro C."/>
            <person name="Guimaraes J.B."/>
            <person name="Mendonca D."/>
            <person name="Nobrega F."/>
            <person name="Rodrigues L."/>
            <person name="Saibo N.J.M."/>
            <person name="Varela M.C."/>
            <person name="Egas C."/>
            <person name="Matos J."/>
            <person name="Miguel C.M."/>
            <person name="Oliveira M.M."/>
            <person name="Ricardo C.P."/>
            <person name="Goncalves S."/>
        </authorList>
    </citation>
    <scope>NUCLEOTIDE SEQUENCE [LARGE SCALE GENOMIC DNA]</scope>
    <source>
        <strain evidence="3">cv. HL8</strain>
    </source>
</reference>
<gene>
    <name evidence="2" type="ORF">CFP56_026184</name>
</gene>
<dbReference type="Proteomes" id="UP000237347">
    <property type="component" value="Unassembled WGS sequence"/>
</dbReference>
<keyword evidence="1" id="KW-0472">Membrane</keyword>
<evidence type="ECO:0000313" key="3">
    <source>
        <dbReference type="Proteomes" id="UP000237347"/>
    </source>
</evidence>
<keyword evidence="1" id="KW-0812">Transmembrane</keyword>
<organism evidence="2 3">
    <name type="scientific">Quercus suber</name>
    <name type="common">Cork oak</name>
    <dbReference type="NCBI Taxonomy" id="58331"/>
    <lineage>
        <taxon>Eukaryota</taxon>
        <taxon>Viridiplantae</taxon>
        <taxon>Streptophyta</taxon>
        <taxon>Embryophyta</taxon>
        <taxon>Tracheophyta</taxon>
        <taxon>Spermatophyta</taxon>
        <taxon>Magnoliopsida</taxon>
        <taxon>eudicotyledons</taxon>
        <taxon>Gunneridae</taxon>
        <taxon>Pentapetalae</taxon>
        <taxon>rosids</taxon>
        <taxon>fabids</taxon>
        <taxon>Fagales</taxon>
        <taxon>Fagaceae</taxon>
        <taxon>Quercus</taxon>
    </lineage>
</organism>
<dbReference type="EMBL" id="PKMF04000419">
    <property type="protein sequence ID" value="KAK7832826.1"/>
    <property type="molecule type" value="Genomic_DNA"/>
</dbReference>
<keyword evidence="1" id="KW-1133">Transmembrane helix</keyword>
<dbReference type="AlphaFoldDB" id="A0AAW0K2V3"/>
<keyword evidence="3" id="KW-1185">Reference proteome</keyword>